<dbReference type="SUPFAM" id="SSF53335">
    <property type="entry name" value="S-adenosyl-L-methionine-dependent methyltransferases"/>
    <property type="match status" value="1"/>
</dbReference>
<evidence type="ECO:0000259" key="1">
    <source>
        <dbReference type="Pfam" id="PF08241"/>
    </source>
</evidence>
<dbReference type="Gene3D" id="3.40.50.150">
    <property type="entry name" value="Vaccinia Virus protein VP39"/>
    <property type="match status" value="1"/>
</dbReference>
<reference evidence="2 3" key="1">
    <citation type="journal article" date="2016" name="Nat. Commun.">
        <title>Thousands of microbial genomes shed light on interconnected biogeochemical processes in an aquifer system.</title>
        <authorList>
            <person name="Anantharaman K."/>
            <person name="Brown C.T."/>
            <person name="Hug L.A."/>
            <person name="Sharon I."/>
            <person name="Castelle C.J."/>
            <person name="Probst A.J."/>
            <person name="Thomas B.C."/>
            <person name="Singh A."/>
            <person name="Wilkins M.J."/>
            <person name="Karaoz U."/>
            <person name="Brodie E.L."/>
            <person name="Williams K.H."/>
            <person name="Hubbard S.S."/>
            <person name="Banfield J.F."/>
        </authorList>
    </citation>
    <scope>NUCLEOTIDE SEQUENCE [LARGE SCALE GENOMIC DNA]</scope>
</reference>
<proteinExistence type="predicted"/>
<dbReference type="AlphaFoldDB" id="A0A1F6UYS0"/>
<protein>
    <recommendedName>
        <fullName evidence="1">Methyltransferase type 11 domain-containing protein</fullName>
    </recommendedName>
</protein>
<feature type="domain" description="Methyltransferase type 11" evidence="1">
    <location>
        <begin position="43"/>
        <end position="143"/>
    </location>
</feature>
<organism evidence="2 3">
    <name type="scientific">Candidatus Nomurabacteria bacterium RIFCSPHIGHO2_01_FULL_40_12</name>
    <dbReference type="NCBI Taxonomy" id="1801737"/>
    <lineage>
        <taxon>Bacteria</taxon>
        <taxon>Candidatus Nomuraibacteriota</taxon>
    </lineage>
</organism>
<dbReference type="GO" id="GO:0008757">
    <property type="term" value="F:S-adenosylmethionine-dependent methyltransferase activity"/>
    <property type="evidence" value="ECO:0007669"/>
    <property type="project" value="InterPro"/>
</dbReference>
<gene>
    <name evidence="2" type="ORF">A2818_01135</name>
</gene>
<dbReference type="Proteomes" id="UP000177602">
    <property type="component" value="Unassembled WGS sequence"/>
</dbReference>
<comment type="caution">
    <text evidence="2">The sequence shown here is derived from an EMBL/GenBank/DDBJ whole genome shotgun (WGS) entry which is preliminary data.</text>
</comment>
<sequence length="216" mass="24364">MNQMEASTKGPNIIPERQEIEKTFQEYMVNLGLKIEDISGKVLDIGAGEAFFAKYIEEHNLSKQIVSLDESTEGNFIHKKGAVRGSAELLPFKDGEFDIVISHASVPRALYLELTRENGEELKSKLFAVLKEMLRVVRPGGQVRFGPIAEGKSYKIFYDFKKILDEVLDELNKSDDVTATTVQLGEVEYINEVTGNLKDNESYMIISKLEKPKVEE</sequence>
<name>A0A1F6UYS0_9BACT</name>
<dbReference type="CDD" id="cd02440">
    <property type="entry name" value="AdoMet_MTases"/>
    <property type="match status" value="1"/>
</dbReference>
<dbReference type="InterPro" id="IPR013216">
    <property type="entry name" value="Methyltransf_11"/>
</dbReference>
<dbReference type="STRING" id="1801737.A2818_01135"/>
<evidence type="ECO:0000313" key="2">
    <source>
        <dbReference type="EMBL" id="OGI62483.1"/>
    </source>
</evidence>
<accession>A0A1F6UYS0</accession>
<evidence type="ECO:0000313" key="3">
    <source>
        <dbReference type="Proteomes" id="UP000177602"/>
    </source>
</evidence>
<dbReference type="InterPro" id="IPR029063">
    <property type="entry name" value="SAM-dependent_MTases_sf"/>
</dbReference>
<dbReference type="Pfam" id="PF08241">
    <property type="entry name" value="Methyltransf_11"/>
    <property type="match status" value="1"/>
</dbReference>
<dbReference type="EMBL" id="MFTN01000027">
    <property type="protein sequence ID" value="OGI62483.1"/>
    <property type="molecule type" value="Genomic_DNA"/>
</dbReference>